<dbReference type="OrthoDB" id="5365701at2759"/>
<dbReference type="CDD" id="cd05312">
    <property type="entry name" value="NAD_bind_1_malic_enz"/>
    <property type="match status" value="1"/>
</dbReference>
<dbReference type="InterPro" id="IPR012302">
    <property type="entry name" value="Malic_NAD-bd"/>
</dbReference>
<evidence type="ECO:0000259" key="12">
    <source>
        <dbReference type="SMART" id="SM00919"/>
    </source>
</evidence>
<feature type="binding site" evidence="9">
    <location>
        <position position="467"/>
    </location>
    <ligand>
        <name>(S)-malate</name>
        <dbReference type="ChEBI" id="CHEBI:15589"/>
    </ligand>
</feature>
<evidence type="ECO:0000256" key="3">
    <source>
        <dbReference type="ARBA" id="ARBA00022723"/>
    </source>
</evidence>
<evidence type="ECO:0000313" key="15">
    <source>
        <dbReference type="Proteomes" id="UP001141434"/>
    </source>
</evidence>
<dbReference type="PROSITE" id="PS00331">
    <property type="entry name" value="MALIC_ENZYMES"/>
    <property type="match status" value="1"/>
</dbReference>
<dbReference type="GO" id="GO:0046872">
    <property type="term" value="F:metal ion binding"/>
    <property type="evidence" value="ECO:0007669"/>
    <property type="project" value="UniProtKB-KW"/>
</dbReference>
<dbReference type="FunFam" id="3.40.50.720:FF:000055">
    <property type="entry name" value="NAD-dependent malic enzyme"/>
    <property type="match status" value="1"/>
</dbReference>
<evidence type="ECO:0000256" key="6">
    <source>
        <dbReference type="ARBA" id="ARBA00050168"/>
    </source>
</evidence>
<dbReference type="GO" id="GO:0006108">
    <property type="term" value="P:malate metabolic process"/>
    <property type="evidence" value="ECO:0007669"/>
    <property type="project" value="TreeGrafter"/>
</dbReference>
<comment type="similarity">
    <text evidence="2 11">Belongs to the malic enzymes family.</text>
</comment>
<comment type="catalytic activity">
    <reaction evidence="7">
        <text>(S)-malate + NAD(+) = pyruvate + CO2 + NADH</text>
        <dbReference type="Rhea" id="RHEA:12653"/>
        <dbReference type="ChEBI" id="CHEBI:15361"/>
        <dbReference type="ChEBI" id="CHEBI:15589"/>
        <dbReference type="ChEBI" id="CHEBI:16526"/>
        <dbReference type="ChEBI" id="CHEBI:57540"/>
        <dbReference type="ChEBI" id="CHEBI:57945"/>
        <dbReference type="EC" id="1.1.1.38"/>
    </reaction>
</comment>
<comment type="cofactor">
    <cofactor evidence="10">
        <name>Mg(2+)</name>
        <dbReference type="ChEBI" id="CHEBI:18420"/>
    </cofactor>
    <cofactor evidence="10">
        <name>Mn(2+)</name>
        <dbReference type="ChEBI" id="CHEBI:29035"/>
    </cofactor>
    <text evidence="10">Divalent metal cations. Prefers magnesium or manganese.</text>
</comment>
<dbReference type="PRINTS" id="PR00072">
    <property type="entry name" value="MALOXRDTASE"/>
</dbReference>
<keyword evidence="5" id="KW-0520">NAD</keyword>
<dbReference type="InterPro" id="IPR037062">
    <property type="entry name" value="Malic_N_dom_sf"/>
</dbReference>
<proteinExistence type="inferred from homology"/>
<feature type="binding site" evidence="10">
    <location>
        <position position="253"/>
    </location>
    <ligand>
        <name>a divalent metal cation</name>
        <dbReference type="ChEBI" id="CHEBI:60240"/>
    </ligand>
</feature>
<dbReference type="InterPro" id="IPR015884">
    <property type="entry name" value="Malic_enzyme_CS"/>
</dbReference>
<evidence type="ECO:0000256" key="11">
    <source>
        <dbReference type="RuleBase" id="RU003426"/>
    </source>
</evidence>
<evidence type="ECO:0000256" key="8">
    <source>
        <dbReference type="PIRSR" id="PIRSR000106-1"/>
    </source>
</evidence>
<dbReference type="InterPro" id="IPR046346">
    <property type="entry name" value="Aminoacid_DH-like_N_sf"/>
</dbReference>
<feature type="active site" description="Proton donor" evidence="8">
    <location>
        <position position="110"/>
    </location>
</feature>
<evidence type="ECO:0000256" key="10">
    <source>
        <dbReference type="PIRSR" id="PIRSR000106-3"/>
    </source>
</evidence>
<dbReference type="EMBL" id="JAPMSZ010000005">
    <property type="protein sequence ID" value="KAJ5102276.1"/>
    <property type="molecule type" value="Genomic_DNA"/>
</dbReference>
<evidence type="ECO:0000256" key="1">
    <source>
        <dbReference type="ARBA" id="ARBA00001936"/>
    </source>
</evidence>
<dbReference type="Pfam" id="PF03949">
    <property type="entry name" value="Malic_M"/>
    <property type="match status" value="1"/>
</dbReference>
<gene>
    <name evidence="14" type="ORF">NUU61_004498</name>
</gene>
<dbReference type="SUPFAM" id="SSF51735">
    <property type="entry name" value="NAD(P)-binding Rossmann-fold domains"/>
    <property type="match status" value="1"/>
</dbReference>
<dbReference type="GO" id="GO:0051287">
    <property type="term" value="F:NAD binding"/>
    <property type="evidence" value="ECO:0007669"/>
    <property type="project" value="InterPro"/>
</dbReference>
<evidence type="ECO:0000259" key="13">
    <source>
        <dbReference type="SMART" id="SM01274"/>
    </source>
</evidence>
<dbReference type="GeneID" id="81394248"/>
<dbReference type="SMART" id="SM01274">
    <property type="entry name" value="malic"/>
    <property type="match status" value="1"/>
</dbReference>
<dbReference type="GO" id="GO:0004471">
    <property type="term" value="F:malate dehydrogenase (decarboxylating) (NAD+) activity"/>
    <property type="evidence" value="ECO:0007669"/>
    <property type="project" value="TreeGrafter"/>
</dbReference>
<comment type="cofactor">
    <cofactor evidence="1">
        <name>Mn(2+)</name>
        <dbReference type="ChEBI" id="CHEBI:29035"/>
    </cofactor>
</comment>
<dbReference type="SUPFAM" id="SSF53223">
    <property type="entry name" value="Aminoacid dehydrogenase-like, N-terminal domain"/>
    <property type="match status" value="1"/>
</dbReference>
<feature type="binding site" evidence="9">
    <location>
        <position position="423"/>
    </location>
    <ligand>
        <name>(S)-malate</name>
        <dbReference type="ChEBI" id="CHEBI:15589"/>
    </ligand>
</feature>
<name>A0A9W9FL79_9EURO</name>
<evidence type="ECO:0000256" key="9">
    <source>
        <dbReference type="PIRSR" id="PIRSR000106-2"/>
    </source>
</evidence>
<feature type="domain" description="Malic enzyme N-terminal" evidence="13">
    <location>
        <begin position="87"/>
        <end position="268"/>
    </location>
</feature>
<feature type="active site" description="Proton acceptor" evidence="8">
    <location>
        <position position="182"/>
    </location>
</feature>
<evidence type="ECO:0000313" key="14">
    <source>
        <dbReference type="EMBL" id="KAJ5102276.1"/>
    </source>
</evidence>
<dbReference type="NCBIfam" id="NF010052">
    <property type="entry name" value="PRK13529.1"/>
    <property type="match status" value="1"/>
</dbReference>
<dbReference type="Gene3D" id="3.40.50.720">
    <property type="entry name" value="NAD(P)-binding Rossmann-like Domain"/>
    <property type="match status" value="1"/>
</dbReference>
<dbReference type="PIRSF" id="PIRSF000106">
    <property type="entry name" value="ME"/>
    <property type="match status" value="1"/>
</dbReference>
<keyword evidence="15" id="KW-1185">Reference proteome</keyword>
<dbReference type="GO" id="GO:0005739">
    <property type="term" value="C:mitochondrion"/>
    <property type="evidence" value="ECO:0007669"/>
    <property type="project" value="TreeGrafter"/>
</dbReference>
<organism evidence="14 15">
    <name type="scientific">Penicillium alfredii</name>
    <dbReference type="NCBI Taxonomy" id="1506179"/>
    <lineage>
        <taxon>Eukaryota</taxon>
        <taxon>Fungi</taxon>
        <taxon>Dikarya</taxon>
        <taxon>Ascomycota</taxon>
        <taxon>Pezizomycotina</taxon>
        <taxon>Eurotiomycetes</taxon>
        <taxon>Eurotiomycetidae</taxon>
        <taxon>Eurotiales</taxon>
        <taxon>Aspergillaceae</taxon>
        <taxon>Penicillium</taxon>
    </lineage>
</organism>
<dbReference type="FunFam" id="3.40.50.10380:FF:000001">
    <property type="entry name" value="NAD-dependent malic enzyme"/>
    <property type="match status" value="1"/>
</dbReference>
<dbReference type="Proteomes" id="UP001141434">
    <property type="component" value="Unassembled WGS sequence"/>
</dbReference>
<evidence type="ECO:0000256" key="7">
    <source>
        <dbReference type="ARBA" id="ARBA00052591"/>
    </source>
</evidence>
<dbReference type="InterPro" id="IPR001891">
    <property type="entry name" value="Malic_OxRdtase"/>
</dbReference>
<dbReference type="AlphaFoldDB" id="A0A9W9FL79"/>
<comment type="catalytic activity">
    <reaction evidence="6">
        <text>oxaloacetate + H(+) = pyruvate + CO2</text>
        <dbReference type="Rhea" id="RHEA:15641"/>
        <dbReference type="ChEBI" id="CHEBI:15361"/>
        <dbReference type="ChEBI" id="CHEBI:15378"/>
        <dbReference type="ChEBI" id="CHEBI:16452"/>
        <dbReference type="ChEBI" id="CHEBI:16526"/>
        <dbReference type="EC" id="1.1.1.38"/>
    </reaction>
</comment>
<dbReference type="PANTHER" id="PTHR23406">
    <property type="entry name" value="MALIC ENZYME-RELATED"/>
    <property type="match status" value="1"/>
</dbReference>
<evidence type="ECO:0000256" key="4">
    <source>
        <dbReference type="ARBA" id="ARBA00023002"/>
    </source>
</evidence>
<keyword evidence="3 10" id="KW-0479">Metal-binding</keyword>
<sequence>MDRSKFQHLPRATSRPVKCPYEGTTLLHISQFNKGSGFPIEERTTFNLHGLLPPNIQTLDEQVQRAYQQYSSRTDDLAKNTFMASMKAQNAVLYYKLLQTHLKEMFSVIYTPTEGDAIQNYSRLFRKPEGCFLDINNQDRIEESLSNFGNADDIDYIVVSDGEEILGIGDQGVGAILISVAKLVITTLCAGIHPSRQLPVVLDCGTDNENLLTDGLYLGLRQHRVRGQEYDDFVEKFVNAARQRFPRAYIHFEDFGLHNARRLLDKYQSQIPCFNDDIQGTGCVTLAAMLAALHVNQVKLEDVRVVIFGSGTAGTGIADQIADTIATETQKSKTDSSKQIWCLDKIGLLVKSLAKQLTSAQAPFAREDQEWRKEERKDLLSVIHHVEPHVLIGTSTKPGAFTEEIVREMAKHVERPIIFPLSNPTRLHEAQPQDLYDWTEGRALVATGSPFAPVEYCGRSYDIAECNNSTCFPGVGLGAVLSQSRLVSKEMLVAAVKALKARSPALNDSSRPLLPDVEDVREISVDIAAAVIQCAVQEGLAQEKGIPIDDGELKEWIRAQMWEATYRPLVRAEHMHSARW</sequence>
<dbReference type="SMART" id="SM00919">
    <property type="entry name" value="Malic_M"/>
    <property type="match status" value="1"/>
</dbReference>
<dbReference type="Pfam" id="PF00390">
    <property type="entry name" value="malic"/>
    <property type="match status" value="1"/>
</dbReference>
<dbReference type="InterPro" id="IPR036291">
    <property type="entry name" value="NAD(P)-bd_dom_sf"/>
</dbReference>
<comment type="caution">
    <text evidence="14">The sequence shown here is derived from an EMBL/GenBank/DDBJ whole genome shotgun (WGS) entry which is preliminary data.</text>
</comment>
<feature type="binding site" evidence="10">
    <location>
        <position position="254"/>
    </location>
    <ligand>
        <name>a divalent metal cation</name>
        <dbReference type="ChEBI" id="CHEBI:60240"/>
    </ligand>
</feature>
<feature type="domain" description="Malic enzyme NAD-binding" evidence="12">
    <location>
        <begin position="278"/>
        <end position="536"/>
    </location>
</feature>
<reference evidence="14" key="1">
    <citation type="submission" date="2022-11" db="EMBL/GenBank/DDBJ databases">
        <authorList>
            <person name="Petersen C."/>
        </authorList>
    </citation>
    <scope>NUCLEOTIDE SEQUENCE</scope>
    <source>
        <strain evidence="14">IBT 34128</strain>
    </source>
</reference>
<dbReference type="InterPro" id="IPR012301">
    <property type="entry name" value="Malic_N_dom"/>
</dbReference>
<dbReference type="Gene3D" id="3.40.50.10380">
    <property type="entry name" value="Malic enzyme, N-terminal domain"/>
    <property type="match status" value="1"/>
</dbReference>
<dbReference type="RefSeq" id="XP_056513107.1">
    <property type="nucleotide sequence ID" value="XM_056655080.1"/>
</dbReference>
<keyword evidence="4 11" id="KW-0560">Oxidoreductase</keyword>
<dbReference type="GO" id="GO:0005829">
    <property type="term" value="C:cytosol"/>
    <property type="evidence" value="ECO:0007669"/>
    <property type="project" value="TreeGrafter"/>
</dbReference>
<protein>
    <recommendedName>
        <fullName evidence="11">Malic enzyme</fullName>
    </recommendedName>
</protein>
<evidence type="ECO:0000256" key="2">
    <source>
        <dbReference type="ARBA" id="ARBA00008785"/>
    </source>
</evidence>
<reference evidence="14" key="2">
    <citation type="journal article" date="2023" name="IMA Fungus">
        <title>Comparative genomic study of the Penicillium genus elucidates a diverse pangenome and 15 lateral gene transfer events.</title>
        <authorList>
            <person name="Petersen C."/>
            <person name="Sorensen T."/>
            <person name="Nielsen M.R."/>
            <person name="Sondergaard T.E."/>
            <person name="Sorensen J.L."/>
            <person name="Fitzpatrick D.A."/>
            <person name="Frisvad J.C."/>
            <person name="Nielsen K.L."/>
        </authorList>
    </citation>
    <scope>NUCLEOTIDE SEQUENCE</scope>
    <source>
        <strain evidence="14">IBT 34128</strain>
    </source>
</reference>
<dbReference type="PANTHER" id="PTHR23406:SF34">
    <property type="entry name" value="NAD-DEPENDENT MALIC ENZYME, MITOCHONDRIAL"/>
    <property type="match status" value="1"/>
</dbReference>
<feature type="binding site" evidence="10">
    <location>
        <position position="277"/>
    </location>
    <ligand>
        <name>a divalent metal cation</name>
        <dbReference type="ChEBI" id="CHEBI:60240"/>
    </ligand>
</feature>
<evidence type="ECO:0000256" key="5">
    <source>
        <dbReference type="ARBA" id="ARBA00023027"/>
    </source>
</evidence>
<accession>A0A9W9FL79</accession>